<dbReference type="InterPro" id="IPR001753">
    <property type="entry name" value="Enoyl-CoA_hydra/iso"/>
</dbReference>
<evidence type="ECO:0000256" key="3">
    <source>
        <dbReference type="ARBA" id="ARBA00023239"/>
    </source>
</evidence>
<dbReference type="Proteomes" id="UP001321486">
    <property type="component" value="Chromosome"/>
</dbReference>
<dbReference type="SUPFAM" id="SSF52096">
    <property type="entry name" value="ClpP/crotonase"/>
    <property type="match status" value="1"/>
</dbReference>
<keyword evidence="3" id="KW-0456">Lyase</keyword>
<gene>
    <name evidence="6" type="ORF">GCM10025867_10950</name>
</gene>
<dbReference type="Pfam" id="PF00378">
    <property type="entry name" value="ECH_1"/>
    <property type="match status" value="1"/>
</dbReference>
<dbReference type="PROSITE" id="PS00166">
    <property type="entry name" value="ENOYL_COA_HYDRATASE"/>
    <property type="match status" value="1"/>
</dbReference>
<dbReference type="InterPro" id="IPR018376">
    <property type="entry name" value="Enoyl-CoA_hyd/isom_CS"/>
</dbReference>
<protein>
    <recommendedName>
        <fullName evidence="8">Crotonase/enoyl-CoA hydratase family protein</fullName>
    </recommendedName>
</protein>
<evidence type="ECO:0000256" key="1">
    <source>
        <dbReference type="ARBA" id="ARBA00005254"/>
    </source>
</evidence>
<dbReference type="PANTHER" id="PTHR11941:SF169">
    <property type="entry name" value="(7AS)-7A-METHYL-1,5-DIOXO-2,3,5,6,7,7A-HEXAHYDRO-1H-INDENE-CARBOXYL-COA HYDROLASE"/>
    <property type="match status" value="1"/>
</dbReference>
<accession>A0ABM8GKX3</accession>
<reference evidence="7" key="1">
    <citation type="journal article" date="2019" name="Int. J. Syst. Evol. Microbiol.">
        <title>The Global Catalogue of Microorganisms (GCM) 10K type strain sequencing project: providing services to taxonomists for standard genome sequencing and annotation.</title>
        <authorList>
            <consortium name="The Broad Institute Genomics Platform"/>
            <consortium name="The Broad Institute Genome Sequencing Center for Infectious Disease"/>
            <person name="Wu L."/>
            <person name="Ma J."/>
        </authorList>
    </citation>
    <scope>NUCLEOTIDE SEQUENCE [LARGE SCALE GENOMIC DNA]</scope>
    <source>
        <strain evidence="7">NBRC 108728</strain>
    </source>
</reference>
<dbReference type="PANTHER" id="PTHR11941">
    <property type="entry name" value="ENOYL-COA HYDRATASE-RELATED"/>
    <property type="match status" value="1"/>
</dbReference>
<name>A0ABM8GKX3_9MICO</name>
<comment type="similarity">
    <text evidence="1 4">Belongs to the enoyl-CoA hydratase/isomerase family.</text>
</comment>
<proteinExistence type="inferred from homology"/>
<evidence type="ECO:0000313" key="7">
    <source>
        <dbReference type="Proteomes" id="UP001321486"/>
    </source>
</evidence>
<evidence type="ECO:0000256" key="4">
    <source>
        <dbReference type="RuleBase" id="RU003707"/>
    </source>
</evidence>
<evidence type="ECO:0000256" key="2">
    <source>
        <dbReference type="ARBA" id="ARBA00023098"/>
    </source>
</evidence>
<dbReference type="CDD" id="cd06558">
    <property type="entry name" value="crotonase-like"/>
    <property type="match status" value="1"/>
</dbReference>
<dbReference type="Gene3D" id="3.90.226.10">
    <property type="entry name" value="2-enoyl-CoA Hydratase, Chain A, domain 1"/>
    <property type="match status" value="1"/>
</dbReference>
<evidence type="ECO:0000256" key="5">
    <source>
        <dbReference type="SAM" id="MobiDB-lite"/>
    </source>
</evidence>
<keyword evidence="7" id="KW-1185">Reference proteome</keyword>
<sequence>MTDLVEDPVPFPLGGEGAVLAEVRGHVLLVTINRPEARNAVDVNVTRGIGEALDRAEQDADVWVVILTGSGDLSFCAGQDLKEAAAGVFFDGPEAGRWGFAGYANHAVSKPTIAAVNGYALGGGTELVLVSDLAVASETATFGLPEVTRGILAGAGGSFRLPRQIPQKIGMEAVLTGRPMTAQRAYELGLVNRVVPPRSSSTRRSVWPTRSWRTRRWPCKCPSESRAASTTGSSPPRARTGGAPTGKLRS</sequence>
<dbReference type="RefSeq" id="WP_286345762.1">
    <property type="nucleotide sequence ID" value="NZ_AP027732.1"/>
</dbReference>
<evidence type="ECO:0000313" key="6">
    <source>
        <dbReference type="EMBL" id="BDZ48854.1"/>
    </source>
</evidence>
<feature type="region of interest" description="Disordered" evidence="5">
    <location>
        <begin position="217"/>
        <end position="250"/>
    </location>
</feature>
<keyword evidence="2" id="KW-0443">Lipid metabolism</keyword>
<dbReference type="InterPro" id="IPR029045">
    <property type="entry name" value="ClpP/crotonase-like_dom_sf"/>
</dbReference>
<evidence type="ECO:0008006" key="8">
    <source>
        <dbReference type="Google" id="ProtNLM"/>
    </source>
</evidence>
<organism evidence="6 7">
    <name type="scientific">Frondihabitans sucicola</name>
    <dbReference type="NCBI Taxonomy" id="1268041"/>
    <lineage>
        <taxon>Bacteria</taxon>
        <taxon>Bacillati</taxon>
        <taxon>Actinomycetota</taxon>
        <taxon>Actinomycetes</taxon>
        <taxon>Micrococcales</taxon>
        <taxon>Microbacteriaceae</taxon>
        <taxon>Frondihabitans</taxon>
    </lineage>
</organism>
<dbReference type="EMBL" id="AP027732">
    <property type="protein sequence ID" value="BDZ48854.1"/>
    <property type="molecule type" value="Genomic_DNA"/>
</dbReference>